<evidence type="ECO:0000313" key="3">
    <source>
        <dbReference type="WBParaSite" id="PSU_v2.g1167.t1"/>
    </source>
</evidence>
<feature type="region of interest" description="Disordered" evidence="1">
    <location>
        <begin position="39"/>
        <end position="59"/>
    </location>
</feature>
<evidence type="ECO:0000256" key="1">
    <source>
        <dbReference type="SAM" id="MobiDB-lite"/>
    </source>
</evidence>
<accession>A0A914XXI4</accession>
<reference evidence="3" key="1">
    <citation type="submission" date="2022-11" db="UniProtKB">
        <authorList>
            <consortium name="WormBaseParasite"/>
        </authorList>
    </citation>
    <scope>IDENTIFICATION</scope>
</reference>
<dbReference type="WBParaSite" id="PSU_v2.g1167.t1">
    <property type="protein sequence ID" value="PSU_v2.g1167.t1"/>
    <property type="gene ID" value="PSU_v2.g1167"/>
</dbReference>
<keyword evidence="2" id="KW-1185">Reference proteome</keyword>
<sequence>MQSYQIGQNYSGNGVNDKITNITRQDEEMKESCRDINNAQTQPQSHSQTPIPITNTHTPHTTSLIDQRVLRFLPNRFKYFFIGYHSSPERDWNEPKSKHCCGKSLEKNVCESGCKCPIPGDEFEVREHEQERCFKILWEKGIYQLLAAIGDGDEFNINEIFEAFRNRS</sequence>
<feature type="compositionally biased region" description="Low complexity" evidence="1">
    <location>
        <begin position="49"/>
        <end position="59"/>
    </location>
</feature>
<proteinExistence type="predicted"/>
<dbReference type="AlphaFoldDB" id="A0A914XXI4"/>
<feature type="compositionally biased region" description="Polar residues" evidence="1">
    <location>
        <begin position="39"/>
        <end position="48"/>
    </location>
</feature>
<organism evidence="2 3">
    <name type="scientific">Panagrolaimus superbus</name>
    <dbReference type="NCBI Taxonomy" id="310955"/>
    <lineage>
        <taxon>Eukaryota</taxon>
        <taxon>Metazoa</taxon>
        <taxon>Ecdysozoa</taxon>
        <taxon>Nematoda</taxon>
        <taxon>Chromadorea</taxon>
        <taxon>Rhabditida</taxon>
        <taxon>Tylenchina</taxon>
        <taxon>Panagrolaimomorpha</taxon>
        <taxon>Panagrolaimoidea</taxon>
        <taxon>Panagrolaimidae</taxon>
        <taxon>Panagrolaimus</taxon>
    </lineage>
</organism>
<name>A0A914XXI4_9BILA</name>
<protein>
    <submittedName>
        <fullName evidence="3">Uncharacterized protein</fullName>
    </submittedName>
</protein>
<dbReference type="Proteomes" id="UP000887577">
    <property type="component" value="Unplaced"/>
</dbReference>
<evidence type="ECO:0000313" key="2">
    <source>
        <dbReference type="Proteomes" id="UP000887577"/>
    </source>
</evidence>